<dbReference type="AlphaFoldDB" id="A0A804J4S2"/>
<dbReference type="Proteomes" id="UP000012960">
    <property type="component" value="Unplaced"/>
</dbReference>
<keyword evidence="4" id="KW-1185">Reference proteome</keyword>
<reference evidence="2" key="1">
    <citation type="submission" date="2021-03" db="EMBL/GenBank/DDBJ databases">
        <authorList>
            <consortium name="Genoscope - CEA"/>
            <person name="William W."/>
        </authorList>
    </citation>
    <scope>NUCLEOTIDE SEQUENCE</scope>
    <source>
        <strain evidence="2">Doubled-haploid Pahang</strain>
    </source>
</reference>
<sequence length="159" mass="18286">MAMDDVDSNSKIDIRYDKRRWFGNWGKRIGNHKQGKKKVVPQRSSLYIEEKKYYLKYIFYHLKLLSYHYQISKRSATSLANGYRSKVSIRKVHGLICGSLSSFSNSDRRATATARYSCKQGQGNSSSEGSSYNETPSWNISSQGCNSRCSYYPRPGYLC</sequence>
<feature type="region of interest" description="Disordered" evidence="1">
    <location>
        <begin position="114"/>
        <end position="144"/>
    </location>
</feature>
<gene>
    <name evidence="2" type="ORF">GSMUA_267620.1</name>
</gene>
<feature type="compositionally biased region" description="Polar residues" evidence="1">
    <location>
        <begin position="135"/>
        <end position="144"/>
    </location>
</feature>
<protein>
    <submittedName>
        <fullName evidence="2">(wild Malaysian banana) hypothetical protein</fullName>
    </submittedName>
</protein>
<reference evidence="3" key="2">
    <citation type="submission" date="2021-05" db="UniProtKB">
        <authorList>
            <consortium name="EnsemblPlants"/>
        </authorList>
    </citation>
    <scope>IDENTIFICATION</scope>
    <source>
        <strain evidence="3">subsp. malaccensis</strain>
    </source>
</reference>
<dbReference type="EnsemblPlants" id="Ma05_t15550.1">
    <property type="protein sequence ID" value="Ma05_p15550.1"/>
    <property type="gene ID" value="Ma05_g15550"/>
</dbReference>
<proteinExistence type="predicted"/>
<evidence type="ECO:0000256" key="1">
    <source>
        <dbReference type="SAM" id="MobiDB-lite"/>
    </source>
</evidence>
<evidence type="ECO:0000313" key="4">
    <source>
        <dbReference type="Proteomes" id="UP000012960"/>
    </source>
</evidence>
<evidence type="ECO:0000313" key="2">
    <source>
        <dbReference type="EMBL" id="CAG1838585.1"/>
    </source>
</evidence>
<dbReference type="EMBL" id="HG996470">
    <property type="protein sequence ID" value="CAG1838585.1"/>
    <property type="molecule type" value="Genomic_DNA"/>
</dbReference>
<accession>A0A804J4S2</accession>
<name>A0A804J4S2_MUSAM</name>
<evidence type="ECO:0000313" key="3">
    <source>
        <dbReference type="EnsemblPlants" id="Ma05_p15550.1"/>
    </source>
</evidence>
<organism evidence="3 4">
    <name type="scientific">Musa acuminata subsp. malaccensis</name>
    <name type="common">Wild banana</name>
    <name type="synonym">Musa malaccensis</name>
    <dbReference type="NCBI Taxonomy" id="214687"/>
    <lineage>
        <taxon>Eukaryota</taxon>
        <taxon>Viridiplantae</taxon>
        <taxon>Streptophyta</taxon>
        <taxon>Embryophyta</taxon>
        <taxon>Tracheophyta</taxon>
        <taxon>Spermatophyta</taxon>
        <taxon>Magnoliopsida</taxon>
        <taxon>Liliopsida</taxon>
        <taxon>Zingiberales</taxon>
        <taxon>Musaceae</taxon>
        <taxon>Musa</taxon>
    </lineage>
</organism>
<dbReference type="InParanoid" id="A0A804J4S2"/>
<feature type="compositionally biased region" description="Low complexity" evidence="1">
    <location>
        <begin position="120"/>
        <end position="134"/>
    </location>
</feature>
<dbReference type="Gramene" id="Ma05_t15550.1">
    <property type="protein sequence ID" value="Ma05_p15550.1"/>
    <property type="gene ID" value="Ma05_g15550"/>
</dbReference>